<feature type="domain" description="TonB-dependent receptor plug" evidence="9">
    <location>
        <begin position="108"/>
        <end position="215"/>
    </location>
</feature>
<evidence type="ECO:0000256" key="8">
    <source>
        <dbReference type="SAM" id="SignalP"/>
    </source>
</evidence>
<name>A0A3R8SRF5_9FLAO</name>
<comment type="subcellular location">
    <subcellularLocation>
        <location evidence="1 7">Cell outer membrane</location>
        <topology evidence="1 7">Multi-pass membrane protein</topology>
    </subcellularLocation>
</comment>
<evidence type="ECO:0000256" key="7">
    <source>
        <dbReference type="PROSITE-ProRule" id="PRU01360"/>
    </source>
</evidence>
<evidence type="ECO:0000256" key="3">
    <source>
        <dbReference type="ARBA" id="ARBA00022452"/>
    </source>
</evidence>
<keyword evidence="6 7" id="KW-0998">Cell outer membrane</keyword>
<keyword evidence="5 7" id="KW-0472">Membrane</keyword>
<dbReference type="Proteomes" id="UP000267844">
    <property type="component" value="Unassembled WGS sequence"/>
</dbReference>
<dbReference type="InterPro" id="IPR023997">
    <property type="entry name" value="TonB-dep_OMP_SusC/RagA_CS"/>
</dbReference>
<dbReference type="InterPro" id="IPR008969">
    <property type="entry name" value="CarboxyPept-like_regulatory"/>
</dbReference>
<dbReference type="RefSeq" id="WP_125350018.1">
    <property type="nucleotide sequence ID" value="NZ_RHPN01000018.1"/>
</dbReference>
<proteinExistence type="inferred from homology"/>
<keyword evidence="8" id="KW-0732">Signal</keyword>
<evidence type="ECO:0000313" key="11">
    <source>
        <dbReference type="Proteomes" id="UP000267844"/>
    </source>
</evidence>
<dbReference type="SUPFAM" id="SSF56935">
    <property type="entry name" value="Porins"/>
    <property type="match status" value="1"/>
</dbReference>
<dbReference type="InterPro" id="IPR012910">
    <property type="entry name" value="Plug_dom"/>
</dbReference>
<protein>
    <submittedName>
        <fullName evidence="10">SusC/RagA family TonB-linked outer membrane protein</fullName>
    </submittedName>
</protein>
<sequence>MRRRLTSLGLLAFLGLGTVAFAQVTGTVNDASNLPEADIEVKVKGTDKVTYTDENGNFNIDAKVGDTLVINGKEFKVTSNNLGALKYTSQENVDLGEVVVVAFGKQRKEAVVGSMSIVDEKVLEKQQATNALSALQGSASGVSIINSGGQPGGNPTIRIRGVGSINASAEPLIVVDGVPFNGAISMISQDMIQSINVLKDAGSTALYGARAANGVILIETKKGKFSSTPQVSFSSQFGVADQAVKMHKRVGSEDFMKYTWEAMKNGNEGGAQFATDNLVTRLGYNPYGTITKPVDINGNLVPGAELLWDTDWENYLIDKSATRREYNVNVDGGNETTMYSFGAGYLNQEGSIVTSRFERTTVRGNIISKPADWLELGLNTLISFGYENGPTQSGNSYQSPIQWINSVSNIYPVYKRDASGNLLFNSLGNNIFDYGQDGDYLVNGTRPIMSNENAYGALLEGYKVTNKRTNVSVSGYAKVNFTDFLSLKSQISYQSYLFDNTSISSNTLGNAASVGGRIEKNRDTQVTKNFVNGLNFDKRFGDHGLRLDAIMELYDYNYETLLAGGKGYITGITTVGGTTSPENIGGAIYRERNLSYMGRASYDYMNKYFLEGTYKKEASTRFKRDLRWGEFYAVGAGWIISKENFLKGSDFISNLKLRGSYGETGNNRTSSYFPYSQDYAAGWSNLNETGLNATALVDDSITWEKQATTNIGLDFGFFKNRITGSVEYYNRASKDLIMGTALAPSGGMGFTSITTNIGSMKNYGIEVNLNTVNVRNDNFEWTTGINVGTVKNEITKLNGAEYIIDGTKRLEVGGDLYEFYIWEYAGVDPTDGAAMWYKDDADGNKVTTKDYSSATRYKQGKSSLPDFEGGFTNYFRYKNFDLNVLFNFSVGAYIYDSTYAGLMNTGASAGYQWSTDINDRWQNPGDITNTPKLTTSQNNYNSTSTRFLFKNDYLRLKALNVGYNFSQRNLQQMGIKGLRIYFQGDNLLTFQSHKGIDPEQSITGTTNSRSYQQRIYTVGFNVKL</sequence>
<dbReference type="Pfam" id="PF07715">
    <property type="entry name" value="Plug"/>
    <property type="match status" value="1"/>
</dbReference>
<dbReference type="Gene3D" id="2.40.170.20">
    <property type="entry name" value="TonB-dependent receptor, beta-barrel domain"/>
    <property type="match status" value="1"/>
</dbReference>
<dbReference type="AlphaFoldDB" id="A0A3R8SRF5"/>
<dbReference type="InterPro" id="IPR023996">
    <property type="entry name" value="TonB-dep_OMP_SusC/RagA"/>
</dbReference>
<evidence type="ECO:0000256" key="1">
    <source>
        <dbReference type="ARBA" id="ARBA00004571"/>
    </source>
</evidence>
<evidence type="ECO:0000313" key="10">
    <source>
        <dbReference type="EMBL" id="RRT91163.1"/>
    </source>
</evidence>
<dbReference type="NCBIfam" id="TIGR04056">
    <property type="entry name" value="OMP_RagA_SusC"/>
    <property type="match status" value="1"/>
</dbReference>
<keyword evidence="4 7" id="KW-0812">Transmembrane</keyword>
<evidence type="ECO:0000256" key="5">
    <source>
        <dbReference type="ARBA" id="ARBA00023136"/>
    </source>
</evidence>
<dbReference type="Gene3D" id="2.170.130.10">
    <property type="entry name" value="TonB-dependent receptor, plug domain"/>
    <property type="match status" value="1"/>
</dbReference>
<organism evidence="10 11">
    <name type="scientific">Empedobacter falsenii</name>
    <dbReference type="NCBI Taxonomy" id="343874"/>
    <lineage>
        <taxon>Bacteria</taxon>
        <taxon>Pseudomonadati</taxon>
        <taxon>Bacteroidota</taxon>
        <taxon>Flavobacteriia</taxon>
        <taxon>Flavobacteriales</taxon>
        <taxon>Weeksellaceae</taxon>
        <taxon>Empedobacter</taxon>
    </lineage>
</organism>
<dbReference type="InterPro" id="IPR037066">
    <property type="entry name" value="Plug_dom_sf"/>
</dbReference>
<keyword evidence="3 7" id="KW-1134">Transmembrane beta strand</keyword>
<gene>
    <name evidence="10" type="ORF">EGI89_09490</name>
</gene>
<feature type="signal peptide" evidence="8">
    <location>
        <begin position="1"/>
        <end position="22"/>
    </location>
</feature>
<dbReference type="GO" id="GO:0009279">
    <property type="term" value="C:cell outer membrane"/>
    <property type="evidence" value="ECO:0007669"/>
    <property type="project" value="UniProtKB-SubCell"/>
</dbReference>
<accession>A0A3R8SRF5</accession>
<feature type="chain" id="PRO_5018723469" evidence="8">
    <location>
        <begin position="23"/>
        <end position="1024"/>
    </location>
</feature>
<dbReference type="InterPro" id="IPR036942">
    <property type="entry name" value="Beta-barrel_TonB_sf"/>
</dbReference>
<evidence type="ECO:0000256" key="6">
    <source>
        <dbReference type="ARBA" id="ARBA00023237"/>
    </source>
</evidence>
<dbReference type="InterPro" id="IPR039426">
    <property type="entry name" value="TonB-dep_rcpt-like"/>
</dbReference>
<evidence type="ECO:0000259" key="9">
    <source>
        <dbReference type="Pfam" id="PF07715"/>
    </source>
</evidence>
<comment type="caution">
    <text evidence="10">The sequence shown here is derived from an EMBL/GenBank/DDBJ whole genome shotgun (WGS) entry which is preliminary data.</text>
</comment>
<reference evidence="10 11" key="1">
    <citation type="submission" date="2018-10" db="EMBL/GenBank/DDBJ databases">
        <title>Transmission dynamics of multidrug resistant bacteria on intensive care unit surfaces.</title>
        <authorList>
            <person name="D'Souza A.W."/>
            <person name="Potter R.F."/>
            <person name="Wallace M."/>
            <person name="Shupe A."/>
            <person name="Patel S."/>
            <person name="Sun S."/>
            <person name="Gul D."/>
            <person name="Kwon J.H."/>
            <person name="Andleeb S."/>
            <person name="Burnham C.-A.D."/>
            <person name="Dantas G."/>
        </authorList>
    </citation>
    <scope>NUCLEOTIDE SEQUENCE [LARGE SCALE GENOMIC DNA]</scope>
    <source>
        <strain evidence="10 11">WF_348</strain>
    </source>
</reference>
<dbReference type="EMBL" id="RHPO01000018">
    <property type="protein sequence ID" value="RRT91163.1"/>
    <property type="molecule type" value="Genomic_DNA"/>
</dbReference>
<dbReference type="PROSITE" id="PS52016">
    <property type="entry name" value="TONB_DEPENDENT_REC_3"/>
    <property type="match status" value="1"/>
</dbReference>
<keyword evidence="2 7" id="KW-0813">Transport</keyword>
<dbReference type="NCBIfam" id="TIGR04057">
    <property type="entry name" value="SusC_RagA_signa"/>
    <property type="match status" value="1"/>
</dbReference>
<comment type="similarity">
    <text evidence="7">Belongs to the TonB-dependent receptor family.</text>
</comment>
<dbReference type="SUPFAM" id="SSF49464">
    <property type="entry name" value="Carboxypeptidase regulatory domain-like"/>
    <property type="match status" value="1"/>
</dbReference>
<evidence type="ECO:0000256" key="4">
    <source>
        <dbReference type="ARBA" id="ARBA00022692"/>
    </source>
</evidence>
<evidence type="ECO:0000256" key="2">
    <source>
        <dbReference type="ARBA" id="ARBA00022448"/>
    </source>
</evidence>